<evidence type="ECO:0000313" key="1">
    <source>
        <dbReference type="EMBL" id="OWZ20290.1"/>
    </source>
</evidence>
<dbReference type="EMBL" id="NBNE01000340">
    <property type="protein sequence ID" value="OWZ20290.1"/>
    <property type="molecule type" value="Genomic_DNA"/>
</dbReference>
<evidence type="ECO:0000313" key="2">
    <source>
        <dbReference type="Proteomes" id="UP000198211"/>
    </source>
</evidence>
<dbReference type="Proteomes" id="UP000198211">
    <property type="component" value="Unassembled WGS sequence"/>
</dbReference>
<name>A0A225WTP0_9STRA</name>
<proteinExistence type="predicted"/>
<keyword evidence="2" id="KW-1185">Reference proteome</keyword>
<comment type="caution">
    <text evidence="1">The sequence shown here is derived from an EMBL/GenBank/DDBJ whole genome shotgun (WGS) entry which is preliminary data.</text>
</comment>
<gene>
    <name evidence="1" type="ORF">PHMEG_0005306</name>
</gene>
<organism evidence="1 2">
    <name type="scientific">Phytophthora megakarya</name>
    <dbReference type="NCBI Taxonomy" id="4795"/>
    <lineage>
        <taxon>Eukaryota</taxon>
        <taxon>Sar</taxon>
        <taxon>Stramenopiles</taxon>
        <taxon>Oomycota</taxon>
        <taxon>Peronosporomycetes</taxon>
        <taxon>Peronosporales</taxon>
        <taxon>Peronosporaceae</taxon>
        <taxon>Phytophthora</taxon>
    </lineage>
</organism>
<dbReference type="AlphaFoldDB" id="A0A225WTP0"/>
<protein>
    <submittedName>
        <fullName evidence="1">Uncharacterized protein</fullName>
    </submittedName>
</protein>
<dbReference type="OrthoDB" id="127950at2759"/>
<reference evidence="2" key="1">
    <citation type="submission" date="2017-03" db="EMBL/GenBank/DDBJ databases">
        <title>Phytopthora megakarya and P. palmivora, two closely related causual agents of cacao black pod achieved similar genome size and gene model numbers by different mechanisms.</title>
        <authorList>
            <person name="Ali S."/>
            <person name="Shao J."/>
            <person name="Larry D.J."/>
            <person name="Kronmiller B."/>
            <person name="Shen D."/>
            <person name="Strem M.D."/>
            <person name="Melnick R.L."/>
            <person name="Guiltinan M.J."/>
            <person name="Tyler B.M."/>
            <person name="Meinhardt L.W."/>
            <person name="Bailey B.A."/>
        </authorList>
    </citation>
    <scope>NUCLEOTIDE SEQUENCE [LARGE SCALE GENOMIC DNA]</scope>
    <source>
        <strain evidence="2">zdho120</strain>
    </source>
</reference>
<sequence>MAEWSKMTISTHLSPFNPNQTKLGTTDIVDNKILLSGRRDRCGRSDFIRLVGIYNTLYKLKRTQTCLQDVVELKQTRFTSAMIVVTLIPFGYCRLPEDINGVYEWLECVLTAFKYWHGSDYCHGEFRWRNIIRWVTFFKGLLQN</sequence>
<accession>A0A225WTP0</accession>